<accession>A0AAN9EK36</accession>
<gene>
    <name evidence="1" type="ORF">RIF29_24170</name>
</gene>
<dbReference type="Gene3D" id="2.40.50.140">
    <property type="entry name" value="Nucleic acid-binding proteins"/>
    <property type="match status" value="1"/>
</dbReference>
<protein>
    <submittedName>
        <fullName evidence="1">Uncharacterized protein</fullName>
    </submittedName>
</protein>
<name>A0AAN9EK36_CROPI</name>
<dbReference type="InterPro" id="IPR012340">
    <property type="entry name" value="NA-bd_OB-fold"/>
</dbReference>
<dbReference type="Proteomes" id="UP001372338">
    <property type="component" value="Unassembled WGS sequence"/>
</dbReference>
<sequence length="307" mass="33435">MDDASGRKRRRSNICEGHEDGCYVRLPSMLRVGPGKHVLRSHVNVGDVRLPSVLSVTRIPSVEYSGSDGSFVMLGAMLKLLPGKHLLRDGGFGRCTEKYSALDDQLKPIGLGDNCRSGAVGQGALGVCREGPDGGNFEIRTTYEVGSSSRSNFKVGGSIQAAGDLGVCRESPGGGDFEIRTTYEFGSSSRSNFEGDKIQGTINDPDAMKKHGKNLQEGKVIQISKFGVGPSTLPFRPAKNPNRITIYFGTKIENCVEDIQCAEFEFVSFEEISLDTNLEETLKGIWKSGTISISRRCWTKDYADTFQ</sequence>
<evidence type="ECO:0000313" key="2">
    <source>
        <dbReference type="Proteomes" id="UP001372338"/>
    </source>
</evidence>
<organism evidence="1 2">
    <name type="scientific">Crotalaria pallida</name>
    <name type="common">Smooth rattlebox</name>
    <name type="synonym">Crotalaria striata</name>
    <dbReference type="NCBI Taxonomy" id="3830"/>
    <lineage>
        <taxon>Eukaryota</taxon>
        <taxon>Viridiplantae</taxon>
        <taxon>Streptophyta</taxon>
        <taxon>Embryophyta</taxon>
        <taxon>Tracheophyta</taxon>
        <taxon>Spermatophyta</taxon>
        <taxon>Magnoliopsida</taxon>
        <taxon>eudicotyledons</taxon>
        <taxon>Gunneridae</taxon>
        <taxon>Pentapetalae</taxon>
        <taxon>rosids</taxon>
        <taxon>fabids</taxon>
        <taxon>Fabales</taxon>
        <taxon>Fabaceae</taxon>
        <taxon>Papilionoideae</taxon>
        <taxon>50 kb inversion clade</taxon>
        <taxon>genistoids sensu lato</taxon>
        <taxon>core genistoids</taxon>
        <taxon>Crotalarieae</taxon>
        <taxon>Crotalaria</taxon>
    </lineage>
</organism>
<evidence type="ECO:0000313" key="1">
    <source>
        <dbReference type="EMBL" id="KAK7258589.1"/>
    </source>
</evidence>
<dbReference type="AlphaFoldDB" id="A0AAN9EK36"/>
<comment type="caution">
    <text evidence="1">The sequence shown here is derived from an EMBL/GenBank/DDBJ whole genome shotgun (WGS) entry which is preliminary data.</text>
</comment>
<reference evidence="1 2" key="1">
    <citation type="submission" date="2024-01" db="EMBL/GenBank/DDBJ databases">
        <title>The genomes of 5 underutilized Papilionoideae crops provide insights into root nodulation and disease resistanc.</title>
        <authorList>
            <person name="Yuan L."/>
        </authorList>
    </citation>
    <scope>NUCLEOTIDE SEQUENCE [LARGE SCALE GENOMIC DNA]</scope>
    <source>
        <strain evidence="1">ZHUSHIDOU_FW_LH</strain>
        <tissue evidence="1">Leaf</tissue>
    </source>
</reference>
<dbReference type="EMBL" id="JAYWIO010000005">
    <property type="protein sequence ID" value="KAK7258589.1"/>
    <property type="molecule type" value="Genomic_DNA"/>
</dbReference>
<keyword evidence="2" id="KW-1185">Reference proteome</keyword>
<proteinExistence type="predicted"/>